<organism evidence="2 3">
    <name type="scientific">Coniophora puteana (strain RWD-64-598)</name>
    <name type="common">Brown rot fungus</name>
    <dbReference type="NCBI Taxonomy" id="741705"/>
    <lineage>
        <taxon>Eukaryota</taxon>
        <taxon>Fungi</taxon>
        <taxon>Dikarya</taxon>
        <taxon>Basidiomycota</taxon>
        <taxon>Agaricomycotina</taxon>
        <taxon>Agaricomycetes</taxon>
        <taxon>Agaricomycetidae</taxon>
        <taxon>Boletales</taxon>
        <taxon>Coniophorineae</taxon>
        <taxon>Coniophoraceae</taxon>
        <taxon>Coniophora</taxon>
    </lineage>
</organism>
<evidence type="ECO:0000313" key="3">
    <source>
        <dbReference type="Proteomes" id="UP000053558"/>
    </source>
</evidence>
<gene>
    <name evidence="2" type="ORF">CONPUDRAFT_52155</name>
</gene>
<dbReference type="OrthoDB" id="2142040at2759"/>
<dbReference type="SMART" id="SM00696">
    <property type="entry name" value="DM9"/>
    <property type="match status" value="2"/>
</dbReference>
<feature type="chain" id="PRO_5024437359" evidence="1">
    <location>
        <begin position="20"/>
        <end position="255"/>
    </location>
</feature>
<evidence type="ECO:0000256" key="1">
    <source>
        <dbReference type="SAM" id="SignalP"/>
    </source>
</evidence>
<dbReference type="KEGG" id="cput:CONPUDRAFT_52155"/>
<dbReference type="PANTHER" id="PTHR31649">
    <property type="entry name" value="AGAP009604-PA"/>
    <property type="match status" value="1"/>
</dbReference>
<dbReference type="Pfam" id="PF11901">
    <property type="entry name" value="DM9"/>
    <property type="match status" value="1"/>
</dbReference>
<dbReference type="GeneID" id="19207496"/>
<dbReference type="EMBL" id="JH711576">
    <property type="protein sequence ID" value="EIW83284.1"/>
    <property type="molecule type" value="Genomic_DNA"/>
</dbReference>
<sequence length="255" mass="28779">MPHVKPVLLTLLCAQLAEPQEHPTQEEKEKSWYNLDAHRKKQLEFGGGLLAGITALDAGYVAYKEDGRHKEDKKAHVWALSKWLRDAQARRQAYYNGQTQGPVAWIYTEGNNIPQNAIPGGQETYNREGRQILYICRAYYEGGMFVGKASSVFRPSAIVGFMHEEIHLDKYEILVGDQNAVRWVNVEGELDLQHLGARPVEGGKEPHGTPIYIAKAYHNNAEHPGKASTHYGDGCYIPFGNNEVRLRVSHLARQY</sequence>
<dbReference type="InterPro" id="IPR006616">
    <property type="entry name" value="DM9_repeat"/>
</dbReference>
<keyword evidence="1" id="KW-0732">Signal</keyword>
<name>A0A5M3MX00_CONPW</name>
<reference evidence="3" key="1">
    <citation type="journal article" date="2012" name="Science">
        <title>The Paleozoic origin of enzymatic lignin decomposition reconstructed from 31 fungal genomes.</title>
        <authorList>
            <person name="Floudas D."/>
            <person name="Binder M."/>
            <person name="Riley R."/>
            <person name="Barry K."/>
            <person name="Blanchette R.A."/>
            <person name="Henrissat B."/>
            <person name="Martinez A.T."/>
            <person name="Otillar R."/>
            <person name="Spatafora J.W."/>
            <person name="Yadav J.S."/>
            <person name="Aerts A."/>
            <person name="Benoit I."/>
            <person name="Boyd A."/>
            <person name="Carlson A."/>
            <person name="Copeland A."/>
            <person name="Coutinho P.M."/>
            <person name="de Vries R.P."/>
            <person name="Ferreira P."/>
            <person name="Findley K."/>
            <person name="Foster B."/>
            <person name="Gaskell J."/>
            <person name="Glotzer D."/>
            <person name="Gorecki P."/>
            <person name="Heitman J."/>
            <person name="Hesse C."/>
            <person name="Hori C."/>
            <person name="Igarashi K."/>
            <person name="Jurgens J.A."/>
            <person name="Kallen N."/>
            <person name="Kersten P."/>
            <person name="Kohler A."/>
            <person name="Kuees U."/>
            <person name="Kumar T.K.A."/>
            <person name="Kuo A."/>
            <person name="LaButti K."/>
            <person name="Larrondo L.F."/>
            <person name="Lindquist E."/>
            <person name="Ling A."/>
            <person name="Lombard V."/>
            <person name="Lucas S."/>
            <person name="Lundell T."/>
            <person name="Martin R."/>
            <person name="McLaughlin D.J."/>
            <person name="Morgenstern I."/>
            <person name="Morin E."/>
            <person name="Murat C."/>
            <person name="Nagy L.G."/>
            <person name="Nolan M."/>
            <person name="Ohm R.A."/>
            <person name="Patyshakuliyeva A."/>
            <person name="Rokas A."/>
            <person name="Ruiz-Duenas F.J."/>
            <person name="Sabat G."/>
            <person name="Salamov A."/>
            <person name="Samejima M."/>
            <person name="Schmutz J."/>
            <person name="Slot J.C."/>
            <person name="St John F."/>
            <person name="Stenlid J."/>
            <person name="Sun H."/>
            <person name="Sun S."/>
            <person name="Syed K."/>
            <person name="Tsang A."/>
            <person name="Wiebenga A."/>
            <person name="Young D."/>
            <person name="Pisabarro A."/>
            <person name="Eastwood D.C."/>
            <person name="Martin F."/>
            <person name="Cullen D."/>
            <person name="Grigoriev I.V."/>
            <person name="Hibbett D.S."/>
        </authorList>
    </citation>
    <scope>NUCLEOTIDE SEQUENCE [LARGE SCALE GENOMIC DNA]</scope>
    <source>
        <strain evidence="3">RWD-64-598 SS2</strain>
    </source>
</reference>
<dbReference type="Proteomes" id="UP000053558">
    <property type="component" value="Unassembled WGS sequence"/>
</dbReference>
<dbReference type="PANTHER" id="PTHR31649:SF1">
    <property type="entry name" value="FARNESOIC ACID O-METHYL TRANSFERASE DOMAIN-CONTAINING PROTEIN"/>
    <property type="match status" value="1"/>
</dbReference>
<proteinExistence type="predicted"/>
<accession>A0A5M3MX00</accession>
<protein>
    <submittedName>
        <fullName evidence="2">Uncharacterized protein</fullName>
    </submittedName>
</protein>
<dbReference type="AlphaFoldDB" id="A0A5M3MX00"/>
<evidence type="ECO:0000313" key="2">
    <source>
        <dbReference type="EMBL" id="EIW83284.1"/>
    </source>
</evidence>
<comment type="caution">
    <text evidence="2">The sequence shown here is derived from an EMBL/GenBank/DDBJ whole genome shotgun (WGS) entry which is preliminary data.</text>
</comment>
<dbReference type="RefSeq" id="XP_007766325.1">
    <property type="nucleotide sequence ID" value="XM_007768135.1"/>
</dbReference>
<keyword evidence="3" id="KW-1185">Reference proteome</keyword>
<feature type="signal peptide" evidence="1">
    <location>
        <begin position="1"/>
        <end position="19"/>
    </location>
</feature>